<dbReference type="KEGG" id="dpx:DAPPUDRAFT_302098"/>
<dbReference type="InterPro" id="IPR029058">
    <property type="entry name" value="AB_hydrolase_fold"/>
</dbReference>
<feature type="domain" description="Peptidase S9 prolyl oligopeptidase catalytic" evidence="8">
    <location>
        <begin position="488"/>
        <end position="701"/>
    </location>
</feature>
<dbReference type="GO" id="GO:0005737">
    <property type="term" value="C:cytoplasm"/>
    <property type="evidence" value="ECO:0007669"/>
    <property type="project" value="UniProtKB-SubCell"/>
</dbReference>
<dbReference type="InParanoid" id="E9GC29"/>
<evidence type="ECO:0000256" key="6">
    <source>
        <dbReference type="ARBA" id="ARBA00022490"/>
    </source>
</evidence>
<dbReference type="FunFam" id="3.40.50.1820:FF:000344">
    <property type="entry name" value="Acylamino-acid-releasing enzyme"/>
    <property type="match status" value="1"/>
</dbReference>
<evidence type="ECO:0000256" key="7">
    <source>
        <dbReference type="ARBA" id="ARBA00022801"/>
    </source>
</evidence>
<evidence type="ECO:0000256" key="1">
    <source>
        <dbReference type="ARBA" id="ARBA00000721"/>
    </source>
</evidence>
<dbReference type="OMA" id="QEIATPF"/>
<dbReference type="Gene3D" id="3.40.50.1820">
    <property type="entry name" value="alpha/beta hydrolase"/>
    <property type="match status" value="1"/>
</dbReference>
<dbReference type="Pfam" id="PF19283">
    <property type="entry name" value="APEH_N"/>
    <property type="match status" value="1"/>
</dbReference>
<evidence type="ECO:0000313" key="11">
    <source>
        <dbReference type="Proteomes" id="UP000000305"/>
    </source>
</evidence>
<comment type="similarity">
    <text evidence="3">Belongs to the peptidase S9C family.</text>
</comment>
<evidence type="ECO:0000259" key="9">
    <source>
        <dbReference type="Pfam" id="PF19283"/>
    </source>
</evidence>
<organism evidence="10 11">
    <name type="scientific">Daphnia pulex</name>
    <name type="common">Water flea</name>
    <dbReference type="NCBI Taxonomy" id="6669"/>
    <lineage>
        <taxon>Eukaryota</taxon>
        <taxon>Metazoa</taxon>
        <taxon>Ecdysozoa</taxon>
        <taxon>Arthropoda</taxon>
        <taxon>Crustacea</taxon>
        <taxon>Branchiopoda</taxon>
        <taxon>Diplostraca</taxon>
        <taxon>Cladocera</taxon>
        <taxon>Anomopoda</taxon>
        <taxon>Daphniidae</taxon>
        <taxon>Daphnia</taxon>
    </lineage>
</organism>
<dbReference type="PhylomeDB" id="E9GC29"/>
<dbReference type="SUPFAM" id="SSF50993">
    <property type="entry name" value="Peptidase/esterase 'gauge' domain"/>
    <property type="match status" value="1"/>
</dbReference>
<evidence type="ECO:0000313" key="10">
    <source>
        <dbReference type="EMBL" id="EFX83217.1"/>
    </source>
</evidence>
<evidence type="ECO:0000259" key="8">
    <source>
        <dbReference type="Pfam" id="PF00326"/>
    </source>
</evidence>
<dbReference type="AlphaFoldDB" id="E9GC29"/>
<comment type="catalytic activity">
    <reaction evidence="1">
        <text>Cleavage of an N-acetyl or N-formyl amino acid from the N-terminus of a polypeptide.</text>
        <dbReference type="EC" id="3.4.19.1"/>
    </reaction>
</comment>
<dbReference type="HOGENOM" id="CLU_014230_1_1_1"/>
<dbReference type="PANTHER" id="PTHR42776:SF4">
    <property type="entry name" value="ACYLAMINO-ACID-RELEASING ENZYME"/>
    <property type="match status" value="1"/>
</dbReference>
<dbReference type="EMBL" id="GL732538">
    <property type="protein sequence ID" value="EFX83217.1"/>
    <property type="molecule type" value="Genomic_DNA"/>
</dbReference>
<dbReference type="EC" id="3.4.19.1" evidence="5"/>
<protein>
    <recommendedName>
        <fullName evidence="5">acylaminoacyl-peptidase</fullName>
        <ecNumber evidence="5">3.4.19.1</ecNumber>
    </recommendedName>
</protein>
<sequence length="704" mass="79140">MALKYTLEEAVTAWRRTSQIVFYNAGRLNIQNDVIDVAVTASQRNLAKEESITFQTHYIAQKSNFNLLSQTPSSDVSTEKLKAFGKTSNVTAIIREIPDSKSAEKKNRQLLEIWKDNSLHSSVDLQLFDKHGKVYTDGTFGCLEFSPDEKHLVYLAEKKEPKKQSFLQFVMAATVEGSKVGVEYDFVEDWGEQLVGKSQPVICIFKVDWEPFQSEDCVRILEASKEWSPGQLIWCSNNQLAGVAWFHQPRRLGIIYCSNRPSQIFKVDISSGKYDWFGLKTNTAASPRHHSESDTVIYLSSLAYGPHHKEQKISSISSDGTVRQVETGTSESYQGMYNQSFPDRCWSPDGKLVFFTTPCKSSVQSYALNLNSSSVCKLSLPEGCTGSVVLDVFQDMILVCGVSLIRPDQLFIGRFNSEKINEEPIEWKCLTGKKSLPPTLSLASDVFSVKLAGDMEYEASLIYPKNPSKKTPLVVAPHGGPHSVSTDQFKAEVYFFSQLGYAVLLVNYRGSTGFGEKSLYSLLGKVGEQDVQEVHNATVQMIEKHSEFLDKELVFLFGGSHGGFLVTHLSGQYPDFYRAVSTRNPVIDMATMFPITDIADWTIVESNLGDGSQLEKLLEPKTFSKMWELSPIRYVKQVKAPTLLLVGKIDRRVPPTQSIEYYRALQLHGIKTRMIMYEDCHSLSQVPVDTDALINTVMWFQQSL</sequence>
<evidence type="ECO:0000256" key="4">
    <source>
        <dbReference type="ARBA" id="ARBA00011881"/>
    </source>
</evidence>
<dbReference type="eggNOG" id="KOG2100">
    <property type="taxonomic scope" value="Eukaryota"/>
</dbReference>
<gene>
    <name evidence="10" type="ORF">DAPPUDRAFT_302098</name>
</gene>
<reference evidence="10 11" key="1">
    <citation type="journal article" date="2011" name="Science">
        <title>The ecoresponsive genome of Daphnia pulex.</title>
        <authorList>
            <person name="Colbourne J.K."/>
            <person name="Pfrender M.E."/>
            <person name="Gilbert D."/>
            <person name="Thomas W.K."/>
            <person name="Tucker A."/>
            <person name="Oakley T.H."/>
            <person name="Tokishita S."/>
            <person name="Aerts A."/>
            <person name="Arnold G.J."/>
            <person name="Basu M.K."/>
            <person name="Bauer D.J."/>
            <person name="Caceres C.E."/>
            <person name="Carmel L."/>
            <person name="Casola C."/>
            <person name="Choi J.H."/>
            <person name="Detter J.C."/>
            <person name="Dong Q."/>
            <person name="Dusheyko S."/>
            <person name="Eads B.D."/>
            <person name="Frohlich T."/>
            <person name="Geiler-Samerotte K.A."/>
            <person name="Gerlach D."/>
            <person name="Hatcher P."/>
            <person name="Jogdeo S."/>
            <person name="Krijgsveld J."/>
            <person name="Kriventseva E.V."/>
            <person name="Kultz D."/>
            <person name="Laforsch C."/>
            <person name="Lindquist E."/>
            <person name="Lopez J."/>
            <person name="Manak J.R."/>
            <person name="Muller J."/>
            <person name="Pangilinan J."/>
            <person name="Patwardhan R.P."/>
            <person name="Pitluck S."/>
            <person name="Pritham E.J."/>
            <person name="Rechtsteiner A."/>
            <person name="Rho M."/>
            <person name="Rogozin I.B."/>
            <person name="Sakarya O."/>
            <person name="Salamov A."/>
            <person name="Schaack S."/>
            <person name="Shapiro H."/>
            <person name="Shiga Y."/>
            <person name="Skalitzky C."/>
            <person name="Smith Z."/>
            <person name="Souvorov A."/>
            <person name="Sung W."/>
            <person name="Tang Z."/>
            <person name="Tsuchiya D."/>
            <person name="Tu H."/>
            <person name="Vos H."/>
            <person name="Wang M."/>
            <person name="Wolf Y.I."/>
            <person name="Yamagata H."/>
            <person name="Yamada T."/>
            <person name="Ye Y."/>
            <person name="Shaw J.R."/>
            <person name="Andrews J."/>
            <person name="Crease T.J."/>
            <person name="Tang H."/>
            <person name="Lucas S.M."/>
            <person name="Robertson H.M."/>
            <person name="Bork P."/>
            <person name="Koonin E.V."/>
            <person name="Zdobnov E.M."/>
            <person name="Grigoriev I.V."/>
            <person name="Lynch M."/>
            <person name="Boore J.L."/>
        </authorList>
    </citation>
    <scope>NUCLEOTIDE SEQUENCE [LARGE SCALE GENOMIC DNA]</scope>
</reference>
<dbReference type="OrthoDB" id="416344at2759"/>
<dbReference type="GO" id="GO:0006508">
    <property type="term" value="P:proteolysis"/>
    <property type="evidence" value="ECO:0007669"/>
    <property type="project" value="InterPro"/>
</dbReference>
<accession>E9GC29</accession>
<dbReference type="InterPro" id="IPR001375">
    <property type="entry name" value="Peptidase_S9_cat"/>
</dbReference>
<dbReference type="PANTHER" id="PTHR42776">
    <property type="entry name" value="SERINE PEPTIDASE S9 FAMILY MEMBER"/>
    <property type="match status" value="1"/>
</dbReference>
<dbReference type="GO" id="GO:0008242">
    <property type="term" value="F:omega peptidase activity"/>
    <property type="evidence" value="ECO:0007669"/>
    <property type="project" value="UniProtKB-EC"/>
</dbReference>
<evidence type="ECO:0000256" key="3">
    <source>
        <dbReference type="ARBA" id="ARBA00010040"/>
    </source>
</evidence>
<dbReference type="STRING" id="6669.E9GC29"/>
<proteinExistence type="inferred from homology"/>
<dbReference type="GO" id="GO:0004252">
    <property type="term" value="F:serine-type endopeptidase activity"/>
    <property type="evidence" value="ECO:0000318"/>
    <property type="project" value="GO_Central"/>
</dbReference>
<comment type="subcellular location">
    <subcellularLocation>
        <location evidence="2">Cytoplasm</location>
    </subcellularLocation>
</comment>
<keyword evidence="7" id="KW-0378">Hydrolase</keyword>
<dbReference type="SUPFAM" id="SSF53474">
    <property type="entry name" value="alpha/beta-Hydrolases"/>
    <property type="match status" value="1"/>
</dbReference>
<feature type="domain" description="Acylamino-acid-releasing enzyme N-terminal" evidence="9">
    <location>
        <begin position="102"/>
        <end position="428"/>
    </location>
</feature>
<keyword evidence="6" id="KW-0963">Cytoplasm</keyword>
<evidence type="ECO:0000256" key="2">
    <source>
        <dbReference type="ARBA" id="ARBA00004496"/>
    </source>
</evidence>
<comment type="subunit">
    <text evidence="4">Homotetramer.</text>
</comment>
<dbReference type="Proteomes" id="UP000000305">
    <property type="component" value="Unassembled WGS sequence"/>
</dbReference>
<dbReference type="Pfam" id="PF00326">
    <property type="entry name" value="Peptidase_S9"/>
    <property type="match status" value="1"/>
</dbReference>
<dbReference type="InterPro" id="IPR045550">
    <property type="entry name" value="AARE_N"/>
</dbReference>
<evidence type="ECO:0000256" key="5">
    <source>
        <dbReference type="ARBA" id="ARBA00012917"/>
    </source>
</evidence>
<keyword evidence="11" id="KW-1185">Reference proteome</keyword>
<name>E9GC29_DAPPU</name>